<keyword evidence="1" id="KW-0472">Membrane</keyword>
<evidence type="ECO:0000313" key="2">
    <source>
        <dbReference type="EMBL" id="MCS7476867.1"/>
    </source>
</evidence>
<gene>
    <name evidence="2" type="ORF">NZH93_08365</name>
</gene>
<evidence type="ECO:0000256" key="1">
    <source>
        <dbReference type="SAM" id="Phobius"/>
    </source>
</evidence>
<dbReference type="Proteomes" id="UP001141259">
    <property type="component" value="Unassembled WGS sequence"/>
</dbReference>
<organism evidence="2 3">
    <name type="scientific">Umezawaea endophytica</name>
    <dbReference type="NCBI Taxonomy" id="1654476"/>
    <lineage>
        <taxon>Bacteria</taxon>
        <taxon>Bacillati</taxon>
        <taxon>Actinomycetota</taxon>
        <taxon>Actinomycetes</taxon>
        <taxon>Pseudonocardiales</taxon>
        <taxon>Pseudonocardiaceae</taxon>
        <taxon>Umezawaea</taxon>
    </lineage>
</organism>
<proteinExistence type="predicted"/>
<name>A0A9X3AE43_9PSEU</name>
<feature type="transmembrane region" description="Helical" evidence="1">
    <location>
        <begin position="305"/>
        <end position="323"/>
    </location>
</feature>
<dbReference type="GO" id="GO:0005886">
    <property type="term" value="C:plasma membrane"/>
    <property type="evidence" value="ECO:0007669"/>
    <property type="project" value="UniProtKB-SubCell"/>
</dbReference>
<feature type="transmembrane region" description="Helical" evidence="1">
    <location>
        <begin position="73"/>
        <end position="95"/>
    </location>
</feature>
<sequence>MIWVSWRRQRPQLITLLAMLVVGAGVVVLLRSSMLDSITSSGLTECVTRTTQECSTNKSAGDFRAEWSTRLQLGQAAIIFLPVLIGLFIGAPLFARELEQGTHVLAFTQSVSRTRWMLSKLVVALVPALVVLIALQYLVWWWLTTAGVMGPRVNGSFQVFNFGIEHVSPVAYTLFAFAVGAFVGVVTRRTLVAMIVTLGAFTVLRFALFDVVTRVMTTQREVVTSGLSPTASRDASLVISQGYLDAAGQPIAPDKVGAAVQACKATWTPEGQQEYVACLAKSDLGRRYADFIPESQAWQAHLVDASIYGALAVLLLVGTGWALRRQS</sequence>
<keyword evidence="1" id="KW-1133">Transmembrane helix</keyword>
<comment type="caution">
    <text evidence="2">The sequence shown here is derived from an EMBL/GenBank/DDBJ whole genome shotgun (WGS) entry which is preliminary data.</text>
</comment>
<evidence type="ECO:0000313" key="3">
    <source>
        <dbReference type="Proteomes" id="UP001141259"/>
    </source>
</evidence>
<feature type="transmembrane region" description="Helical" evidence="1">
    <location>
        <begin position="190"/>
        <end position="208"/>
    </location>
</feature>
<feature type="transmembrane region" description="Helical" evidence="1">
    <location>
        <begin position="163"/>
        <end position="183"/>
    </location>
</feature>
<accession>A0A9X3AE43</accession>
<protein>
    <submittedName>
        <fullName evidence="2">ABC transporter permease subunit</fullName>
    </submittedName>
</protein>
<keyword evidence="3" id="KW-1185">Reference proteome</keyword>
<keyword evidence="1" id="KW-0812">Transmembrane</keyword>
<dbReference type="EMBL" id="JANYMP010000003">
    <property type="protein sequence ID" value="MCS7476867.1"/>
    <property type="molecule type" value="Genomic_DNA"/>
</dbReference>
<dbReference type="GO" id="GO:0140359">
    <property type="term" value="F:ABC-type transporter activity"/>
    <property type="evidence" value="ECO:0007669"/>
    <property type="project" value="InterPro"/>
</dbReference>
<dbReference type="Pfam" id="PF12679">
    <property type="entry name" value="ABC2_membrane_2"/>
    <property type="match status" value="1"/>
</dbReference>
<reference evidence="2" key="1">
    <citation type="submission" date="2022-08" db="EMBL/GenBank/DDBJ databases">
        <authorList>
            <person name="Tistechok S."/>
            <person name="Samborskyy M."/>
            <person name="Roman I."/>
        </authorList>
    </citation>
    <scope>NUCLEOTIDE SEQUENCE</scope>
    <source>
        <strain evidence="2">DSM 103496</strain>
    </source>
</reference>
<feature type="transmembrane region" description="Helical" evidence="1">
    <location>
        <begin position="121"/>
        <end position="143"/>
    </location>
</feature>
<feature type="transmembrane region" description="Helical" evidence="1">
    <location>
        <begin position="12"/>
        <end position="30"/>
    </location>
</feature>
<dbReference type="RefSeq" id="WP_259622380.1">
    <property type="nucleotide sequence ID" value="NZ_JANYMP010000003.1"/>
</dbReference>
<dbReference type="AlphaFoldDB" id="A0A9X3AE43"/>